<protein>
    <submittedName>
        <fullName evidence="1">Uncharacterized protein</fullName>
    </submittedName>
</protein>
<proteinExistence type="predicted"/>
<name>A0ABS7DB77_9BACL</name>
<evidence type="ECO:0000313" key="2">
    <source>
        <dbReference type="Proteomes" id="UP000812277"/>
    </source>
</evidence>
<organism evidence="1 2">
    <name type="scientific">Paenibacillus oenotherae</name>
    <dbReference type="NCBI Taxonomy" id="1435645"/>
    <lineage>
        <taxon>Bacteria</taxon>
        <taxon>Bacillati</taxon>
        <taxon>Bacillota</taxon>
        <taxon>Bacilli</taxon>
        <taxon>Bacillales</taxon>
        <taxon>Paenibacillaceae</taxon>
        <taxon>Paenibacillus</taxon>
    </lineage>
</organism>
<dbReference type="RefSeq" id="WP_219874449.1">
    <property type="nucleotide sequence ID" value="NZ_JAHZIJ010000021.1"/>
</dbReference>
<reference evidence="1 2" key="1">
    <citation type="submission" date="2021-07" db="EMBL/GenBank/DDBJ databases">
        <title>Paenibacillus radiodurans sp. nov., isolated from the southeastern edge of Tengger Desert.</title>
        <authorList>
            <person name="Zhang G."/>
        </authorList>
    </citation>
    <scope>NUCLEOTIDE SEQUENCE [LARGE SCALE GENOMIC DNA]</scope>
    <source>
        <strain evidence="1 2">DT7-4</strain>
    </source>
</reference>
<accession>A0ABS7DB77</accession>
<sequence length="69" mass="8011">MSFFLWRDGEPSGNLQKCRLVKITPSEATLRGERVRLNGEHTDEHRRASKHANWHVIEHADEHANEHGD</sequence>
<dbReference type="EMBL" id="JAHZIJ010000021">
    <property type="protein sequence ID" value="MBW7477199.1"/>
    <property type="molecule type" value="Genomic_DNA"/>
</dbReference>
<gene>
    <name evidence="1" type="ORF">K0T92_21005</name>
</gene>
<evidence type="ECO:0000313" key="1">
    <source>
        <dbReference type="EMBL" id="MBW7477199.1"/>
    </source>
</evidence>
<keyword evidence="2" id="KW-1185">Reference proteome</keyword>
<dbReference type="Proteomes" id="UP000812277">
    <property type="component" value="Unassembled WGS sequence"/>
</dbReference>
<comment type="caution">
    <text evidence="1">The sequence shown here is derived from an EMBL/GenBank/DDBJ whole genome shotgun (WGS) entry which is preliminary data.</text>
</comment>